<evidence type="ECO:0000313" key="2">
    <source>
        <dbReference type="Proteomes" id="UP001163324"/>
    </source>
</evidence>
<gene>
    <name evidence="1" type="ORF">N3K66_000732</name>
</gene>
<organism evidence="1 2">
    <name type="scientific">Trichothecium roseum</name>
    <dbReference type="NCBI Taxonomy" id="47278"/>
    <lineage>
        <taxon>Eukaryota</taxon>
        <taxon>Fungi</taxon>
        <taxon>Dikarya</taxon>
        <taxon>Ascomycota</taxon>
        <taxon>Pezizomycotina</taxon>
        <taxon>Sordariomycetes</taxon>
        <taxon>Hypocreomycetidae</taxon>
        <taxon>Hypocreales</taxon>
        <taxon>Hypocreales incertae sedis</taxon>
        <taxon>Trichothecium</taxon>
    </lineage>
</organism>
<accession>A0ACC0VEL3</accession>
<keyword evidence="2" id="KW-1185">Reference proteome</keyword>
<dbReference type="Proteomes" id="UP001163324">
    <property type="component" value="Chromosome 1"/>
</dbReference>
<protein>
    <submittedName>
        <fullName evidence="1">Uncharacterized protein</fullName>
    </submittedName>
</protein>
<reference evidence="1" key="1">
    <citation type="submission" date="2022-10" db="EMBL/GenBank/DDBJ databases">
        <title>Complete Genome of Trichothecium roseum strain YXFP-22015, a Plant Pathogen Isolated from Citrus.</title>
        <authorList>
            <person name="Wang Y."/>
            <person name="Zhu L."/>
        </authorList>
    </citation>
    <scope>NUCLEOTIDE SEQUENCE</scope>
    <source>
        <strain evidence="1">YXFP-22015</strain>
    </source>
</reference>
<sequence>MPSPDQGILSPQDFNEVKLSANTADTEWNPVWKPRHRRRALSRLRSLFFWPIPSGSQQQQQQERRLRSTAWLDGLRGFAALMVYIHHHELWVHDQSGLNQNKQFENGFGYEGHYRFVAFPFVRNFFTGGHFAVTTFYVISGYVLSLKALGLIRLGDTQALGDHLASALFRRWLRLYLPIIVFMTIFVSTWHIISFWAPRIEQEGSWRAELWSLYCELKNFSFIYKEGTVPWIRQHFHLWSIPVEFRGSIVIYTTLLAISRTPFHTQLWTQVGLIFYFLYITDGWYCAMFVAGMLICQLDLAAQKGELPRFLARLEPYRSFIYYHLLALSLYLGGVPSATQSIEALSEMRGWHYLSWLKPQAVFDYKWFYLFWAATTLVASVPRISWLKSFFETRGCQYLGRVSYALYMVHGPVLWTIGDRLYVLVGWYMDEHTQHVPGWINKVPIPRSGPMGLELSFLLPQLILLPLTFFMAEIVTRSIDTPSVRFASWLYKKATATAGPQLASPKQRPS</sequence>
<dbReference type="EMBL" id="CM047940">
    <property type="protein sequence ID" value="KAI9904203.1"/>
    <property type="molecule type" value="Genomic_DNA"/>
</dbReference>
<name>A0ACC0VEL3_9HYPO</name>
<evidence type="ECO:0000313" key="1">
    <source>
        <dbReference type="EMBL" id="KAI9904203.1"/>
    </source>
</evidence>
<proteinExistence type="predicted"/>
<comment type="caution">
    <text evidence="1">The sequence shown here is derived from an EMBL/GenBank/DDBJ whole genome shotgun (WGS) entry which is preliminary data.</text>
</comment>